<dbReference type="PANTHER" id="PTHR10458">
    <property type="entry name" value="PEPTIDE DEFORMYLASE"/>
    <property type="match status" value="1"/>
</dbReference>
<dbReference type="Pfam" id="PF01327">
    <property type="entry name" value="Pep_deformylase"/>
    <property type="match status" value="1"/>
</dbReference>
<sequence>MLELVEETHPILSLKMPEVPEGTNLEALTKDMFLIMWSNGGIGLAAPQVGIALRAFTMGPQEGPHYVCINPEIIEEGPEEMGQEGCLSYPALWLNIRRPAWVQARYQTLDGQVVEQRFEGLLARCYVHELDHLNGQTFDKLSSTLSLKLARERQLKKLRKLKR</sequence>
<dbReference type="InterPro" id="IPR023635">
    <property type="entry name" value="Peptide_deformylase"/>
</dbReference>
<comment type="similarity">
    <text evidence="1">Belongs to the polypeptide deformylase family.</text>
</comment>
<dbReference type="Gene3D" id="3.90.45.10">
    <property type="entry name" value="Peptide deformylase"/>
    <property type="match status" value="1"/>
</dbReference>
<evidence type="ECO:0000313" key="2">
    <source>
        <dbReference type="EMBL" id="CAB4241742.1"/>
    </source>
</evidence>
<evidence type="ECO:0000256" key="1">
    <source>
        <dbReference type="ARBA" id="ARBA00010759"/>
    </source>
</evidence>
<dbReference type="SUPFAM" id="SSF56420">
    <property type="entry name" value="Peptide deformylase"/>
    <property type="match status" value="1"/>
</dbReference>
<proteinExistence type="inferred from homology"/>
<dbReference type="PANTHER" id="PTHR10458:SF22">
    <property type="entry name" value="PEPTIDE DEFORMYLASE"/>
    <property type="match status" value="1"/>
</dbReference>
<dbReference type="CDD" id="cd00487">
    <property type="entry name" value="Pep_deformylase"/>
    <property type="match status" value="1"/>
</dbReference>
<dbReference type="EMBL" id="LR797824">
    <property type="protein sequence ID" value="CAB4241742.1"/>
    <property type="molecule type" value="Genomic_DNA"/>
</dbReference>
<name>A0A6J5TA74_9CAUD</name>
<accession>A0A6J5TA74</accession>
<dbReference type="HAMAP" id="MF_00163">
    <property type="entry name" value="Pep_deformylase"/>
    <property type="match status" value="1"/>
</dbReference>
<dbReference type="NCBIfam" id="TIGR00079">
    <property type="entry name" value="pept_deformyl"/>
    <property type="match status" value="1"/>
</dbReference>
<reference evidence="2" key="1">
    <citation type="submission" date="2020-05" db="EMBL/GenBank/DDBJ databases">
        <authorList>
            <person name="Chiriac C."/>
            <person name="Salcher M."/>
            <person name="Ghai R."/>
            <person name="Kavagutti S V."/>
        </authorList>
    </citation>
    <scope>NUCLEOTIDE SEQUENCE</scope>
</reference>
<gene>
    <name evidence="2" type="ORF">UFOVP71_280</name>
</gene>
<dbReference type="PIRSF" id="PIRSF004749">
    <property type="entry name" value="Pep_def"/>
    <property type="match status" value="1"/>
</dbReference>
<protein>
    <submittedName>
        <fullName evidence="2">Def N-formylmethionyl-tRNA deformylase</fullName>
    </submittedName>
</protein>
<organism evidence="2">
    <name type="scientific">uncultured Caudovirales phage</name>
    <dbReference type="NCBI Taxonomy" id="2100421"/>
    <lineage>
        <taxon>Viruses</taxon>
        <taxon>Duplodnaviria</taxon>
        <taxon>Heunggongvirae</taxon>
        <taxon>Uroviricota</taxon>
        <taxon>Caudoviricetes</taxon>
        <taxon>Peduoviridae</taxon>
        <taxon>Maltschvirus</taxon>
        <taxon>Maltschvirus maltsch</taxon>
    </lineage>
</organism>
<dbReference type="GO" id="GO:0042586">
    <property type="term" value="F:peptide deformylase activity"/>
    <property type="evidence" value="ECO:0007669"/>
    <property type="project" value="InterPro"/>
</dbReference>
<dbReference type="InterPro" id="IPR036821">
    <property type="entry name" value="Peptide_deformylase_sf"/>
</dbReference>
<dbReference type="PRINTS" id="PR01576">
    <property type="entry name" value="PDEFORMYLASE"/>
</dbReference>